<sequence length="41" mass="4657">MKQPLLVFQKGTNYVVFVHFLVCCASRVKTLTGFSFSLSRC</sequence>
<accession>A0A0E9SV64</accession>
<dbReference type="EMBL" id="GBXM01063425">
    <property type="protein sequence ID" value="JAH45152.1"/>
    <property type="molecule type" value="Transcribed_RNA"/>
</dbReference>
<evidence type="ECO:0000313" key="1">
    <source>
        <dbReference type="EMBL" id="JAH45152.1"/>
    </source>
</evidence>
<organism evidence="1">
    <name type="scientific">Anguilla anguilla</name>
    <name type="common">European freshwater eel</name>
    <name type="synonym">Muraena anguilla</name>
    <dbReference type="NCBI Taxonomy" id="7936"/>
    <lineage>
        <taxon>Eukaryota</taxon>
        <taxon>Metazoa</taxon>
        <taxon>Chordata</taxon>
        <taxon>Craniata</taxon>
        <taxon>Vertebrata</taxon>
        <taxon>Euteleostomi</taxon>
        <taxon>Actinopterygii</taxon>
        <taxon>Neopterygii</taxon>
        <taxon>Teleostei</taxon>
        <taxon>Anguilliformes</taxon>
        <taxon>Anguillidae</taxon>
        <taxon>Anguilla</taxon>
    </lineage>
</organism>
<reference evidence="1" key="2">
    <citation type="journal article" date="2015" name="Fish Shellfish Immunol.">
        <title>Early steps in the European eel (Anguilla anguilla)-Vibrio vulnificus interaction in the gills: Role of the RtxA13 toxin.</title>
        <authorList>
            <person name="Callol A."/>
            <person name="Pajuelo D."/>
            <person name="Ebbesson L."/>
            <person name="Teles M."/>
            <person name="MacKenzie S."/>
            <person name="Amaro C."/>
        </authorList>
    </citation>
    <scope>NUCLEOTIDE SEQUENCE</scope>
</reference>
<name>A0A0E9SV64_ANGAN</name>
<dbReference type="AlphaFoldDB" id="A0A0E9SV64"/>
<protein>
    <submittedName>
        <fullName evidence="1">Uncharacterized protein</fullName>
    </submittedName>
</protein>
<reference evidence="1" key="1">
    <citation type="submission" date="2014-11" db="EMBL/GenBank/DDBJ databases">
        <authorList>
            <person name="Amaro Gonzalez C."/>
        </authorList>
    </citation>
    <scope>NUCLEOTIDE SEQUENCE</scope>
</reference>
<proteinExistence type="predicted"/>